<comment type="caution">
    <text evidence="2">The sequence shown here is derived from an EMBL/GenBank/DDBJ whole genome shotgun (WGS) entry which is preliminary data.</text>
</comment>
<evidence type="ECO:0000313" key="3">
    <source>
        <dbReference type="Proteomes" id="UP000030185"/>
    </source>
</evidence>
<reference evidence="2 3" key="1">
    <citation type="submission" date="2014-09" db="EMBL/GenBank/DDBJ databases">
        <title>Sporocytophaga myxococcoides PG-01 genome sequencing.</title>
        <authorList>
            <person name="Liu L."/>
            <person name="Gao P.J."/>
            <person name="Chen G.J."/>
            <person name="Wang L.S."/>
        </authorList>
    </citation>
    <scope>NUCLEOTIDE SEQUENCE [LARGE SCALE GENOMIC DNA]</scope>
    <source>
        <strain evidence="2 3">PG-01</strain>
    </source>
</reference>
<sequence>MRFIYIWFLSLFFVSNAYSQAYIDQFGKNRIQYKSFKWRVFTTHNFEIFYNEGDMELAQSAGRYAEEELERVIELIGFTPYDRIRMIVYASPQKSEQSNIGLGEDLVVVGGNTSFVKSRIEVSYKGSQVDFKKEITYGITKILLNVMMYGGSLKDVVQSSYLLSLPEWYIRGLAAYVAYGNSPYMNSHVRGALEKKKYKVPAALTGREAELAGHGIWNYIVEKYGLYTVPNLLNLTRIVRNEEAAIESTLGIPYSIFLAEFRNFYLGINNNLKKEYKEPQDDKYLRLNSSKKNALSAVKVNSKGNRMAFVKFQDGKYKLFAVEITDKGKQESSTIRKGGTRSAQRDFDVHNPTFTWKSDDELAFIYTKSDKTYLEIHNLKTRDKVKKKITYFKHVFDFAFSEDGTAIIFSADKDGQTDLFLMDNARGGMKQITNDIFDDLSPSFYGTTKEIIFASNRSSDTLILPKKEIYKPLEQYSLFKYNGSNKLVRLTNDINVMQPVFVKSSNSVLFISDNDKIDNLYGLNLTDKKLSRKSAFLYNIKSFHISSANNNLVTINRVGGKERAYFFPHYNLDSVFTRLEPSTRIDEKTDDNITRSEKQEFEYNSKEKVKEINLDDFRFESELKDTINKGRVAEIPLRPELADTNKNQLQKRTSFLGPYPYRNFFGIDNVISTILIDPLRGLGILLEGQMSDVLGNHRINVGAFGVADLKTNNIFGEYIYLKKRIDLKVRYDRKNLFASNESTSSQIYTLNKLTFTESYPFSVYSRLSVSPFAAFTRRAVTETTSKDITQGYQGLNLSFVFDNTIKLGLNMIEGTRFILSAEQYVANGTSSNNFGKINLDLRRYQRIYKEIVLAARVAGGSFTGNAKKNFLLGGMDNWLFNSTDNSSPNSPLAISQFKNNSDLLFIEYAMPMRGFIYNSQFGSRYVLMNAELRIPFRAIYRQPISSSFLRNFQLVAFTDAGSAWTGDTPFSKNNSINTTIAGGNGNPFTAQVRNYVNPFLVGYGLGARTLLLGYYVKVDVAWGIKNNVVQSPLLYFTFGYDF</sequence>
<dbReference type="PANTHER" id="PTHR36842">
    <property type="entry name" value="PROTEIN TOLB HOMOLOG"/>
    <property type="match status" value="1"/>
</dbReference>
<dbReference type="eggNOG" id="COG4775">
    <property type="taxonomic scope" value="Bacteria"/>
</dbReference>
<proteinExistence type="inferred from homology"/>
<dbReference type="Gene3D" id="2.40.160.50">
    <property type="entry name" value="membrane protein fhac: a member of the omp85/tpsb transporter family"/>
    <property type="match status" value="1"/>
</dbReference>
<keyword evidence="3" id="KW-1185">Reference proteome</keyword>
<name>A0A098LKU5_9BACT</name>
<evidence type="ECO:0000256" key="1">
    <source>
        <dbReference type="ARBA" id="ARBA00009820"/>
    </source>
</evidence>
<protein>
    <submittedName>
        <fullName evidence="2">WD-40-like repeat-containing protein</fullName>
    </submittedName>
</protein>
<dbReference type="Gene3D" id="2.120.10.30">
    <property type="entry name" value="TolB, C-terminal domain"/>
    <property type="match status" value="1"/>
</dbReference>
<dbReference type="STRING" id="153721.MYP_4846"/>
<organism evidence="2 3">
    <name type="scientific">Sporocytophaga myxococcoides</name>
    <dbReference type="NCBI Taxonomy" id="153721"/>
    <lineage>
        <taxon>Bacteria</taxon>
        <taxon>Pseudomonadati</taxon>
        <taxon>Bacteroidota</taxon>
        <taxon>Cytophagia</taxon>
        <taxon>Cytophagales</taxon>
        <taxon>Cytophagaceae</taxon>
        <taxon>Sporocytophaga</taxon>
    </lineage>
</organism>
<evidence type="ECO:0000313" key="2">
    <source>
        <dbReference type="EMBL" id="GAL87616.1"/>
    </source>
</evidence>
<dbReference type="AlphaFoldDB" id="A0A098LKU5"/>
<accession>A0A098LKU5</accession>
<dbReference type="SUPFAM" id="SSF69304">
    <property type="entry name" value="Tricorn protease N-terminal domain"/>
    <property type="match status" value="1"/>
</dbReference>
<dbReference type="InterPro" id="IPR011042">
    <property type="entry name" value="6-blade_b-propeller_TolB-like"/>
</dbReference>
<dbReference type="PANTHER" id="PTHR36842:SF1">
    <property type="entry name" value="PROTEIN TOLB"/>
    <property type="match status" value="1"/>
</dbReference>
<dbReference type="Proteomes" id="UP000030185">
    <property type="component" value="Unassembled WGS sequence"/>
</dbReference>
<dbReference type="RefSeq" id="WP_045469404.1">
    <property type="nucleotide sequence ID" value="NZ_BBLT01000014.1"/>
</dbReference>
<comment type="similarity">
    <text evidence="1">Belongs to the TolB family.</text>
</comment>
<dbReference type="Pfam" id="PF07676">
    <property type="entry name" value="PD40"/>
    <property type="match status" value="1"/>
</dbReference>
<dbReference type="OrthoDB" id="9760276at2"/>
<dbReference type="InterPro" id="IPR011659">
    <property type="entry name" value="WD40"/>
</dbReference>
<gene>
    <name evidence="2" type="ORF">MYP_4846</name>
</gene>
<dbReference type="EMBL" id="BBLT01000014">
    <property type="protein sequence ID" value="GAL87616.1"/>
    <property type="molecule type" value="Genomic_DNA"/>
</dbReference>